<gene>
    <name evidence="2" type="ORF">PFL603g_04706</name>
</gene>
<dbReference type="PATRIC" id="fig|294.195.peg.5033"/>
<dbReference type="EMBL" id="LCYC01000058">
    <property type="protein sequence ID" value="KWV72165.1"/>
    <property type="molecule type" value="Genomic_DNA"/>
</dbReference>
<sequence>MNPLLIFILTALAGLALAVSGVYVLLGLGWALLAGAGSLLLIAGFLRKGLTGE</sequence>
<evidence type="ECO:0000313" key="3">
    <source>
        <dbReference type="Proteomes" id="UP000063434"/>
    </source>
</evidence>
<evidence type="ECO:0000256" key="1">
    <source>
        <dbReference type="SAM" id="Phobius"/>
    </source>
</evidence>
<proteinExistence type="predicted"/>
<keyword evidence="1" id="KW-0812">Transmembrane</keyword>
<dbReference type="AlphaFoldDB" id="A0A109KN30"/>
<comment type="caution">
    <text evidence="2">The sequence shown here is derived from an EMBL/GenBank/DDBJ whole genome shotgun (WGS) entry which is preliminary data.</text>
</comment>
<keyword evidence="1" id="KW-0472">Membrane</keyword>
<accession>A0A109KN30</accession>
<keyword evidence="1" id="KW-1133">Transmembrane helix</keyword>
<dbReference type="Proteomes" id="UP000063434">
    <property type="component" value="Unassembled WGS sequence"/>
</dbReference>
<feature type="transmembrane region" description="Helical" evidence="1">
    <location>
        <begin position="28"/>
        <end position="46"/>
    </location>
</feature>
<protein>
    <submittedName>
        <fullName evidence="2">Uncharacterized protein</fullName>
    </submittedName>
</protein>
<organism evidence="2 3">
    <name type="scientific">Pseudomonas fluorescens</name>
    <dbReference type="NCBI Taxonomy" id="294"/>
    <lineage>
        <taxon>Bacteria</taxon>
        <taxon>Pseudomonadati</taxon>
        <taxon>Pseudomonadota</taxon>
        <taxon>Gammaproteobacteria</taxon>
        <taxon>Pseudomonadales</taxon>
        <taxon>Pseudomonadaceae</taxon>
        <taxon>Pseudomonas</taxon>
    </lineage>
</organism>
<evidence type="ECO:0000313" key="2">
    <source>
        <dbReference type="EMBL" id="KWV72165.1"/>
    </source>
</evidence>
<name>A0A109KN30_PSEFL</name>
<reference evidence="2 3" key="1">
    <citation type="submission" date="2015-05" db="EMBL/GenBank/DDBJ databases">
        <title>A genomic and transcriptomic approach to investigate the blue pigment phenotype in Pseudomonas fluorescens.</title>
        <authorList>
            <person name="Andreani N.A."/>
            <person name="Cardazzo B."/>
        </authorList>
    </citation>
    <scope>NUCLEOTIDE SEQUENCE [LARGE SCALE GENOMIC DNA]</scope>
    <source>
        <strain evidence="2 3">Ps_40</strain>
    </source>
</reference>